<organism evidence="3 4">
    <name type="scientific">Chondromyces apiculatus DSM 436</name>
    <dbReference type="NCBI Taxonomy" id="1192034"/>
    <lineage>
        <taxon>Bacteria</taxon>
        <taxon>Pseudomonadati</taxon>
        <taxon>Myxococcota</taxon>
        <taxon>Polyangia</taxon>
        <taxon>Polyangiales</taxon>
        <taxon>Polyangiaceae</taxon>
        <taxon>Chondromyces</taxon>
    </lineage>
</organism>
<name>A0A017SWU3_9BACT</name>
<keyword evidence="4" id="KW-1185">Reference proteome</keyword>
<dbReference type="AlphaFoldDB" id="A0A017SWU3"/>
<dbReference type="RefSeq" id="WP_044249295.1">
    <property type="nucleotide sequence ID" value="NZ_ASRX01000081.1"/>
</dbReference>
<evidence type="ECO:0000256" key="1">
    <source>
        <dbReference type="ARBA" id="ARBA00008270"/>
    </source>
</evidence>
<dbReference type="OrthoDB" id="9788221at2"/>
<dbReference type="SUPFAM" id="SSF54506">
    <property type="entry name" value="Diaminopimelate epimerase-like"/>
    <property type="match status" value="1"/>
</dbReference>
<evidence type="ECO:0000256" key="2">
    <source>
        <dbReference type="PIRSR" id="PIRSR016184-1"/>
    </source>
</evidence>
<dbReference type="Gene3D" id="3.10.310.10">
    <property type="entry name" value="Diaminopimelate Epimerase, Chain A, domain 1"/>
    <property type="match status" value="2"/>
</dbReference>
<dbReference type="GO" id="GO:0016853">
    <property type="term" value="F:isomerase activity"/>
    <property type="evidence" value="ECO:0007669"/>
    <property type="project" value="TreeGrafter"/>
</dbReference>
<dbReference type="EMBL" id="ASRX01000081">
    <property type="protein sequence ID" value="EYF01438.1"/>
    <property type="molecule type" value="Genomic_DNA"/>
</dbReference>
<dbReference type="Pfam" id="PF02567">
    <property type="entry name" value="PhzC-PhzF"/>
    <property type="match status" value="1"/>
</dbReference>
<dbReference type="eggNOG" id="COG0384">
    <property type="taxonomic scope" value="Bacteria"/>
</dbReference>
<dbReference type="InterPro" id="IPR003719">
    <property type="entry name" value="Phenazine_PhzF-like"/>
</dbReference>
<evidence type="ECO:0000313" key="4">
    <source>
        <dbReference type="Proteomes" id="UP000019678"/>
    </source>
</evidence>
<feature type="active site" evidence="2">
    <location>
        <position position="47"/>
    </location>
</feature>
<dbReference type="PIRSF" id="PIRSF016184">
    <property type="entry name" value="PhzC_PhzF"/>
    <property type="match status" value="1"/>
</dbReference>
<dbReference type="STRING" id="1192034.CAP_8271"/>
<dbReference type="PANTHER" id="PTHR13774:SF32">
    <property type="entry name" value="ANTISENSE-ENHANCING SEQUENCE 1"/>
    <property type="match status" value="1"/>
</dbReference>
<comment type="caution">
    <text evidence="3">The sequence shown here is derived from an EMBL/GenBank/DDBJ whole genome shotgun (WGS) entry which is preliminary data.</text>
</comment>
<evidence type="ECO:0000313" key="3">
    <source>
        <dbReference type="EMBL" id="EYF01438.1"/>
    </source>
</evidence>
<accession>A0A017SWU3</accession>
<reference evidence="3 4" key="1">
    <citation type="submission" date="2013-05" db="EMBL/GenBank/DDBJ databases">
        <title>Genome assembly of Chondromyces apiculatus DSM 436.</title>
        <authorList>
            <person name="Sharma G."/>
            <person name="Khatri I."/>
            <person name="Kaur C."/>
            <person name="Mayilraj S."/>
            <person name="Subramanian S."/>
        </authorList>
    </citation>
    <scope>NUCLEOTIDE SEQUENCE [LARGE SCALE GENOMIC DNA]</scope>
    <source>
        <strain evidence="3 4">DSM 436</strain>
    </source>
</reference>
<dbReference type="NCBIfam" id="TIGR00654">
    <property type="entry name" value="PhzF_family"/>
    <property type="match status" value="1"/>
</dbReference>
<dbReference type="PANTHER" id="PTHR13774">
    <property type="entry name" value="PHENAZINE BIOSYNTHESIS PROTEIN"/>
    <property type="match status" value="1"/>
</dbReference>
<protein>
    <submittedName>
        <fullName evidence="3">Phenazine biosynthesis protein PhzF like protein</fullName>
    </submittedName>
</protein>
<proteinExistence type="inferred from homology"/>
<dbReference type="GO" id="GO:0005737">
    <property type="term" value="C:cytoplasm"/>
    <property type="evidence" value="ECO:0007669"/>
    <property type="project" value="TreeGrafter"/>
</dbReference>
<sequence length="308" mass="32389">MAELRYVTVDVFTSRRFGGNPLAVIPDARGLDAEVMQRIAAEFNYSESTFVLPPRDPAHTAEVRIFSPTRELPFAGHPNVGTAFVLGRQGALFGREVGNVMRFEEGAGLVEVALAREGDAVVGARIEAPRALEVGPTVDAAAIAACACLPLEAVVTERHAPCIASVGLSFVLAEVRDLAALAAARPSAAAFADADARYPRADDRLSLFLYTRDTRGSGDGEQVRARMFAPLSNIVEDPATGSASGALGAFLTSRRPEADVEARLTITQGVEMGRPSTIEVAVRKTGGVVQKVAIGGQCVPVMSGALML</sequence>
<dbReference type="Proteomes" id="UP000019678">
    <property type="component" value="Unassembled WGS sequence"/>
</dbReference>
<gene>
    <name evidence="3" type="ORF">CAP_8271</name>
</gene>
<comment type="similarity">
    <text evidence="1">Belongs to the PhzF family.</text>
</comment>